<protein>
    <submittedName>
        <fullName evidence="1">Uncharacterized protein</fullName>
    </submittedName>
</protein>
<sequence>MLKYLDISFNDFNSSIPKGLYKCKSLESLNFGFNQLQGVISSDIGNLTSLTKLDLSYNAITGVPREIIGNLCKLEMLDLSENRIKASISEIIDEFYISGPIPSSTGKLSSLEDLSLDRNKLNGTIPETLWQLSRLNVLSIADNMLEGEVTQYQLDNLTSLTDFFASENHLVLKVNPTWNPIAQFYSLELGSWKLGSQFPLWLRSLKAVETLDLSLTGISGPIPSWFWNFSRPIKILNLSNNHLFGEISSIPNSMESFRLICLSSNQLSGPLPHVPANSVVELDLSNNSFTGDMSDLLCAVVEQYIILEILNLEGNLLFGEIPDCWINWPKLRIINLANNNLTGRIPESIRHLKILKSLDLHNNNLFGQIPITLKHCRELLKIDLGQNYLSGNLPTLLGSSLPRLRILILRSNRFHGNLAPEICFLTFLQIMDIAENNISGKIPNCFNNFSIMTGKMFVSDLDEVEEVDWFTNYRFIGYQESAYVATKGNKYKYDKNLAFFTSIDMSNNNFWGDIPEKLTELVRLRSLNLSGNHLSGNIPKNIGQMRQLESLDLSRNFLSGKIALSMSGMSFLEVFNLSYNNLSGEIPLSTQMQSFSAFSYIGNKLCGLPLTNRCTTLEDIPVVVAVVDENETSQVNWLYILMSLGYAERHVFRVEEKQIIQGAEDDDDLEFQDMKEKDYILLEKLVVIDCILPLEGKVHPFWAECGRNTSFTEYVPDVIHVDLTVLQTGGQELSYH</sequence>
<gene>
    <name evidence="1" type="ORF">M9H77_09879</name>
</gene>
<dbReference type="Proteomes" id="UP001060085">
    <property type="component" value="Linkage Group LG02"/>
</dbReference>
<dbReference type="EMBL" id="CM044702">
    <property type="protein sequence ID" value="KAI5678929.1"/>
    <property type="molecule type" value="Genomic_DNA"/>
</dbReference>
<keyword evidence="2" id="KW-1185">Reference proteome</keyword>
<comment type="caution">
    <text evidence="1">The sequence shown here is derived from an EMBL/GenBank/DDBJ whole genome shotgun (WGS) entry which is preliminary data.</text>
</comment>
<accession>A0ACC0C281</accession>
<evidence type="ECO:0000313" key="2">
    <source>
        <dbReference type="Proteomes" id="UP001060085"/>
    </source>
</evidence>
<proteinExistence type="predicted"/>
<evidence type="ECO:0000313" key="1">
    <source>
        <dbReference type="EMBL" id="KAI5678929.1"/>
    </source>
</evidence>
<reference evidence="2" key="1">
    <citation type="journal article" date="2023" name="Nat. Plants">
        <title>Single-cell RNA sequencing provides a high-resolution roadmap for understanding the multicellular compartmentation of specialized metabolism.</title>
        <authorList>
            <person name="Sun S."/>
            <person name="Shen X."/>
            <person name="Li Y."/>
            <person name="Li Y."/>
            <person name="Wang S."/>
            <person name="Li R."/>
            <person name="Zhang H."/>
            <person name="Shen G."/>
            <person name="Guo B."/>
            <person name="Wei J."/>
            <person name="Xu J."/>
            <person name="St-Pierre B."/>
            <person name="Chen S."/>
            <person name="Sun C."/>
        </authorList>
    </citation>
    <scope>NUCLEOTIDE SEQUENCE [LARGE SCALE GENOMIC DNA]</scope>
</reference>
<organism evidence="1 2">
    <name type="scientific">Catharanthus roseus</name>
    <name type="common">Madagascar periwinkle</name>
    <name type="synonym">Vinca rosea</name>
    <dbReference type="NCBI Taxonomy" id="4058"/>
    <lineage>
        <taxon>Eukaryota</taxon>
        <taxon>Viridiplantae</taxon>
        <taxon>Streptophyta</taxon>
        <taxon>Embryophyta</taxon>
        <taxon>Tracheophyta</taxon>
        <taxon>Spermatophyta</taxon>
        <taxon>Magnoliopsida</taxon>
        <taxon>eudicotyledons</taxon>
        <taxon>Gunneridae</taxon>
        <taxon>Pentapetalae</taxon>
        <taxon>asterids</taxon>
        <taxon>lamiids</taxon>
        <taxon>Gentianales</taxon>
        <taxon>Apocynaceae</taxon>
        <taxon>Rauvolfioideae</taxon>
        <taxon>Vinceae</taxon>
        <taxon>Catharanthinae</taxon>
        <taxon>Catharanthus</taxon>
    </lineage>
</organism>
<name>A0ACC0C281_CATRO</name>